<organism evidence="3 4">
    <name type="scientific">Arabidopsis thaliana x Arabidopsis arenosa</name>
    <dbReference type="NCBI Taxonomy" id="1240361"/>
    <lineage>
        <taxon>Eukaryota</taxon>
        <taxon>Viridiplantae</taxon>
        <taxon>Streptophyta</taxon>
        <taxon>Embryophyta</taxon>
        <taxon>Tracheophyta</taxon>
        <taxon>Spermatophyta</taxon>
        <taxon>Magnoliopsida</taxon>
        <taxon>eudicotyledons</taxon>
        <taxon>Gunneridae</taxon>
        <taxon>Pentapetalae</taxon>
        <taxon>rosids</taxon>
        <taxon>malvids</taxon>
        <taxon>Brassicales</taxon>
        <taxon>Brassicaceae</taxon>
        <taxon>Camelineae</taxon>
        <taxon>Arabidopsis</taxon>
    </lineage>
</organism>
<gene>
    <name evidence="3" type="ORF">ISN45_Aa08g030180</name>
</gene>
<dbReference type="EMBL" id="JAEFBK010000013">
    <property type="protein sequence ID" value="KAG7535610.1"/>
    <property type="molecule type" value="Genomic_DNA"/>
</dbReference>
<accession>A0A8T1XV18</accession>
<dbReference type="PANTHER" id="PTHR47592">
    <property type="entry name" value="PBF68 PROTEIN"/>
    <property type="match status" value="1"/>
</dbReference>
<dbReference type="PANTHER" id="PTHR47592:SF27">
    <property type="entry name" value="OS08G0421700 PROTEIN"/>
    <property type="match status" value="1"/>
</dbReference>
<protein>
    <recommendedName>
        <fullName evidence="2">Retrovirus-related Pol polyprotein from transposon TNT 1-94-like beta-barrel domain-containing protein</fullName>
    </recommendedName>
</protein>
<dbReference type="Proteomes" id="UP000694240">
    <property type="component" value="Chromosome 13"/>
</dbReference>
<keyword evidence="4" id="KW-1185">Reference proteome</keyword>
<evidence type="ECO:0000313" key="4">
    <source>
        <dbReference type="Proteomes" id="UP000694240"/>
    </source>
</evidence>
<dbReference type="InterPro" id="IPR054722">
    <property type="entry name" value="PolX-like_BBD"/>
</dbReference>
<comment type="caution">
    <text evidence="3">The sequence shown here is derived from an EMBL/GenBank/DDBJ whole genome shotgun (WGS) entry which is preliminary data.</text>
</comment>
<evidence type="ECO:0000313" key="3">
    <source>
        <dbReference type="EMBL" id="KAG7535610.1"/>
    </source>
</evidence>
<reference evidence="3 4" key="1">
    <citation type="submission" date="2020-12" db="EMBL/GenBank/DDBJ databases">
        <title>Concerted genomic and epigenomic changes stabilize Arabidopsis allopolyploids.</title>
        <authorList>
            <person name="Chen Z."/>
        </authorList>
    </citation>
    <scope>NUCLEOTIDE SEQUENCE [LARGE SCALE GENOMIC DNA]</scope>
    <source>
        <strain evidence="3">Allo738</strain>
        <tissue evidence="3">Leaf</tissue>
    </source>
</reference>
<feature type="region of interest" description="Disordered" evidence="1">
    <location>
        <begin position="1"/>
        <end position="44"/>
    </location>
</feature>
<dbReference type="AlphaFoldDB" id="A0A8T1XV18"/>
<evidence type="ECO:0000256" key="1">
    <source>
        <dbReference type="SAM" id="MobiDB-lite"/>
    </source>
</evidence>
<name>A0A8T1XV18_9BRAS</name>
<sequence length="407" mass="46090">MLREEADQIISSTVRTTRGEEGHWKRECPKKNTNKPSSSANVATKPHQPLVLTASTQDQGKEWIMDSGCSFHLTPNKEILSDLKEFNGGKVIMANNSHSEVKGIGKIQIQNPDGFVVILKDVRYMPHMSRNLISYGMLEKSGCTYEGSEFMVNFYKDGKKVTSGKYHEGLYYLQGTVVKAEKSVPEAETDEYNIAKAEYGVRMKKSKTRVPPVQGGGWRNLERVKEFLITSQATIEKSRQEEPDLVFVCGDSTVNAADGVRYRLRQEQLVRINWLPEDCRNQLSCESRRREKRSRSPELDSKGETFRRWVVVALAGGGRRRTYGCGRNLKLISILTIFSPSREQEEARRRLVEMIIGDGGGSHRNRTLGEMAIRWLCRASRKGGIQYPIALGLVVYINNSTWSPHRA</sequence>
<dbReference type="Pfam" id="PF22936">
    <property type="entry name" value="Pol_BBD"/>
    <property type="match status" value="1"/>
</dbReference>
<feature type="compositionally biased region" description="Basic and acidic residues" evidence="1">
    <location>
        <begin position="17"/>
        <end position="30"/>
    </location>
</feature>
<proteinExistence type="predicted"/>
<evidence type="ECO:0000259" key="2">
    <source>
        <dbReference type="Pfam" id="PF22936"/>
    </source>
</evidence>
<feature type="domain" description="Retrovirus-related Pol polyprotein from transposon TNT 1-94-like beta-barrel" evidence="2">
    <location>
        <begin position="63"/>
        <end position="143"/>
    </location>
</feature>